<dbReference type="InterPro" id="IPR026444">
    <property type="entry name" value="Secre_tail"/>
</dbReference>
<organism evidence="2">
    <name type="scientific">candidate division WOR-3 bacterium</name>
    <dbReference type="NCBI Taxonomy" id="2052148"/>
    <lineage>
        <taxon>Bacteria</taxon>
        <taxon>Bacteria division WOR-3</taxon>
    </lineage>
</organism>
<proteinExistence type="predicted"/>
<dbReference type="AlphaFoldDB" id="A0A7C4TCG0"/>
<protein>
    <submittedName>
        <fullName evidence="2">T9SS type A sorting domain-containing protein</fullName>
    </submittedName>
</protein>
<sequence>MIIISKRGYIMRRIHFILVIVCLASGGILKDEQVLGVDIEVSEGKVRFLTPGEKSSNIPSSTIRYEPSRGETLWVDRNHQYAIAEHVSLSGNGMFIQAGWWLNNKRASLYRTLGGNNPLWTYPLPLTEWYIPVDVSLSGDDIAVGSTGEPFYSFSAGNGAPKWRYNLPEGYKVATCSQGPSVAVSDDGSIYAVLARSTDLGRLFIFNRNGDTIRTITFSPNSGIYGLDISNDGSVFCISTYYATYIYNLDGTRRDSIYNYGQTTAKISGDGKYLVKGHFNGTVYLYRWTGTNYTLKWQHYTGHPWVTAVAISDNGATIMAGTFQYSPSYAGKVLMYDSTTSTPLWEYTQYGDYVDECALSANGERGVAGSWGQYQGTFGDVLTVFNKSSSTPIFQLLDDIDEPGSITSVDISKDGSFVAAGGKAVHARQFGNGGEVYAIRIIDQMTYDVGVKNIISPGNFLQAGQVVIPQATVKNYGTANVSFNTICIIFDSLGAILYGDTVLVSNLPGGSEQILNFSPNWPVPGYGRYKTTVYTLLIGDQYPVNDTLKSGSICYHDGAVTKIEFPFNEITLNYTKSPMVTIVNNGSYSENIPVVCRIYDAGNNLVYTGTGQAYLTPMQSSTLLLNPAWTPSSAQIHTAYFFTNLSEDYDHSNDTLNKNVSVTTEILYDDGNLDVYGYVSPNYYDNKFAQKMIPCLTPPFIISRARFYSSTNAPMLISINADSSGLPGLTPPYYIAPPETIFPLGTGWAIKTYSPPIVINNSNPFWLVLHWLPSSPSAPYVGMDSNIPRDSLSYWYWTESSNYGWHPWYPYDFMMRVYTDYYPGVSENKNLEEGKFVLHKPAPNPFVRAIEIKFSIPKQSDIKFKIYDAAGRLVRTLIDGEINKGYHTVVWDGKDEDFRVVSSGIYFVKIDYQNEVYTEKVLFIK</sequence>
<dbReference type="InterPro" id="IPR015943">
    <property type="entry name" value="WD40/YVTN_repeat-like_dom_sf"/>
</dbReference>
<reference evidence="2" key="1">
    <citation type="journal article" date="2020" name="mSystems">
        <title>Genome- and Community-Level Interaction Insights into Carbon Utilization and Element Cycling Functions of Hydrothermarchaeota in Hydrothermal Sediment.</title>
        <authorList>
            <person name="Zhou Z."/>
            <person name="Liu Y."/>
            <person name="Xu W."/>
            <person name="Pan J."/>
            <person name="Luo Z.H."/>
            <person name="Li M."/>
        </authorList>
    </citation>
    <scope>NUCLEOTIDE SEQUENCE [LARGE SCALE GENOMIC DNA]</scope>
    <source>
        <strain evidence="2">SpSt-774</strain>
    </source>
</reference>
<dbReference type="NCBIfam" id="TIGR04183">
    <property type="entry name" value="Por_Secre_tail"/>
    <property type="match status" value="1"/>
</dbReference>
<evidence type="ECO:0000259" key="1">
    <source>
        <dbReference type="Pfam" id="PF13860"/>
    </source>
</evidence>
<name>A0A7C4TCG0_UNCW3</name>
<gene>
    <name evidence="2" type="ORF">ENV60_07505</name>
</gene>
<feature type="domain" description="FlgD/Vpr Ig-like" evidence="1">
    <location>
        <begin position="851"/>
        <end position="914"/>
    </location>
</feature>
<comment type="caution">
    <text evidence="2">The sequence shown here is derived from an EMBL/GenBank/DDBJ whole genome shotgun (WGS) entry which is preliminary data.</text>
</comment>
<dbReference type="Gene3D" id="2.130.10.10">
    <property type="entry name" value="YVTN repeat-like/Quinoprotein amine dehydrogenase"/>
    <property type="match status" value="1"/>
</dbReference>
<dbReference type="InterPro" id="IPR025965">
    <property type="entry name" value="FlgD/Vpr_Ig-like"/>
</dbReference>
<dbReference type="InterPro" id="IPR011047">
    <property type="entry name" value="Quinoprotein_ADH-like_sf"/>
</dbReference>
<evidence type="ECO:0000313" key="2">
    <source>
        <dbReference type="EMBL" id="HGV98124.1"/>
    </source>
</evidence>
<dbReference type="EMBL" id="DTGZ01000137">
    <property type="protein sequence ID" value="HGV98124.1"/>
    <property type="molecule type" value="Genomic_DNA"/>
</dbReference>
<dbReference type="Gene3D" id="2.60.40.4070">
    <property type="match status" value="1"/>
</dbReference>
<dbReference type="Pfam" id="PF13860">
    <property type="entry name" value="FlgD_ig"/>
    <property type="match status" value="1"/>
</dbReference>
<accession>A0A7C4TCG0</accession>
<dbReference type="SUPFAM" id="SSF50998">
    <property type="entry name" value="Quinoprotein alcohol dehydrogenase-like"/>
    <property type="match status" value="1"/>
</dbReference>